<dbReference type="Proteomes" id="UP000754750">
    <property type="component" value="Unassembled WGS sequence"/>
</dbReference>
<feature type="domain" description="Carboxymuconolactone decarboxylase-like" evidence="1">
    <location>
        <begin position="29"/>
        <end position="105"/>
    </location>
</feature>
<reference evidence="2" key="1">
    <citation type="submission" date="2019-04" db="EMBL/GenBank/DDBJ databases">
        <title>Evolution of Biomass-Degrading Anaerobic Consortia Revealed by Metagenomics.</title>
        <authorList>
            <person name="Peng X."/>
        </authorList>
    </citation>
    <scope>NUCLEOTIDE SEQUENCE</scope>
    <source>
        <strain evidence="2">SIG551</strain>
    </source>
</reference>
<name>A0A928KTR2_9FIRM</name>
<dbReference type="GO" id="GO:0051920">
    <property type="term" value="F:peroxiredoxin activity"/>
    <property type="evidence" value="ECO:0007669"/>
    <property type="project" value="InterPro"/>
</dbReference>
<dbReference type="InterPro" id="IPR029032">
    <property type="entry name" value="AhpD-like"/>
</dbReference>
<dbReference type="Pfam" id="PF02627">
    <property type="entry name" value="CMD"/>
    <property type="match status" value="1"/>
</dbReference>
<evidence type="ECO:0000313" key="3">
    <source>
        <dbReference type="Proteomes" id="UP000754750"/>
    </source>
</evidence>
<accession>A0A928KTR2</accession>
<protein>
    <submittedName>
        <fullName evidence="2">Carboxymuconolactone decarboxylase family protein</fullName>
    </submittedName>
</protein>
<dbReference type="PANTHER" id="PTHR33930:SF2">
    <property type="entry name" value="BLR3452 PROTEIN"/>
    <property type="match status" value="1"/>
</dbReference>
<dbReference type="Gene3D" id="1.20.1290.10">
    <property type="entry name" value="AhpD-like"/>
    <property type="match status" value="1"/>
</dbReference>
<dbReference type="SUPFAM" id="SSF69118">
    <property type="entry name" value="AhpD-like"/>
    <property type="match status" value="1"/>
</dbReference>
<proteinExistence type="predicted"/>
<dbReference type="EMBL" id="SVNY01000002">
    <property type="protein sequence ID" value="MBE6832766.1"/>
    <property type="molecule type" value="Genomic_DNA"/>
</dbReference>
<evidence type="ECO:0000313" key="2">
    <source>
        <dbReference type="EMBL" id="MBE6832766.1"/>
    </source>
</evidence>
<dbReference type="InterPro" id="IPR003779">
    <property type="entry name" value="CMD-like"/>
</dbReference>
<dbReference type="AlphaFoldDB" id="A0A928KTR2"/>
<comment type="caution">
    <text evidence="2">The sequence shown here is derived from an EMBL/GenBank/DDBJ whole genome shotgun (WGS) entry which is preliminary data.</text>
</comment>
<organism evidence="2 3">
    <name type="scientific">Faecalispora sporosphaeroides</name>
    <dbReference type="NCBI Taxonomy" id="1549"/>
    <lineage>
        <taxon>Bacteria</taxon>
        <taxon>Bacillati</taxon>
        <taxon>Bacillota</taxon>
        <taxon>Clostridia</taxon>
        <taxon>Eubacteriales</taxon>
        <taxon>Oscillospiraceae</taxon>
        <taxon>Faecalispora</taxon>
    </lineage>
</organism>
<dbReference type="PANTHER" id="PTHR33930">
    <property type="entry name" value="ALKYL HYDROPEROXIDE REDUCTASE AHPD"/>
    <property type="match status" value="1"/>
</dbReference>
<sequence>MYRRKDEMTMEKVTNGFELLMTETNGVGQAFMDAVFQMSEKSALEKKTQELAYIAVLVSTRMYGGLPFHIHRAAELGASKEEIKSAMLVPLPIVGIQVADALPYLAELTEKPLS</sequence>
<evidence type="ECO:0000259" key="1">
    <source>
        <dbReference type="Pfam" id="PF02627"/>
    </source>
</evidence>
<gene>
    <name evidence="2" type="ORF">E7512_04170</name>
</gene>